<dbReference type="EMBL" id="JBHRTL010000027">
    <property type="protein sequence ID" value="MFC3156087.1"/>
    <property type="molecule type" value="Genomic_DNA"/>
</dbReference>
<proteinExistence type="predicted"/>
<protein>
    <submittedName>
        <fullName evidence="1">Uncharacterized protein</fullName>
    </submittedName>
</protein>
<dbReference type="Proteomes" id="UP001595548">
    <property type="component" value="Unassembled WGS sequence"/>
</dbReference>
<evidence type="ECO:0000313" key="2">
    <source>
        <dbReference type="Proteomes" id="UP001595548"/>
    </source>
</evidence>
<comment type="caution">
    <text evidence="1">The sequence shown here is derived from an EMBL/GenBank/DDBJ whole genome shotgun (WGS) entry which is preliminary data.</text>
</comment>
<accession>A0ABV7HXD6</accession>
<sequence length="73" mass="8385">MQRTALASLPPESAKFSVMHRVENDIVSISRKIQRLEHEPRGNAQLLAAYRLMLQTRTEVLACLLETLERDTH</sequence>
<dbReference type="RefSeq" id="WP_339617700.1">
    <property type="nucleotide sequence ID" value="NZ_AP031500.1"/>
</dbReference>
<keyword evidence="2" id="KW-1185">Reference proteome</keyword>
<gene>
    <name evidence="1" type="ORF">ACFOEB_12830</name>
</gene>
<organism evidence="1 2">
    <name type="scientific">Gilvimarinus japonicus</name>
    <dbReference type="NCBI Taxonomy" id="1796469"/>
    <lineage>
        <taxon>Bacteria</taxon>
        <taxon>Pseudomonadati</taxon>
        <taxon>Pseudomonadota</taxon>
        <taxon>Gammaproteobacteria</taxon>
        <taxon>Cellvibrionales</taxon>
        <taxon>Cellvibrionaceae</taxon>
        <taxon>Gilvimarinus</taxon>
    </lineage>
</organism>
<name>A0ABV7HXD6_9GAMM</name>
<evidence type="ECO:0000313" key="1">
    <source>
        <dbReference type="EMBL" id="MFC3156087.1"/>
    </source>
</evidence>
<reference evidence="2" key="1">
    <citation type="journal article" date="2019" name="Int. J. Syst. Evol. Microbiol.">
        <title>The Global Catalogue of Microorganisms (GCM) 10K type strain sequencing project: providing services to taxonomists for standard genome sequencing and annotation.</title>
        <authorList>
            <consortium name="The Broad Institute Genomics Platform"/>
            <consortium name="The Broad Institute Genome Sequencing Center for Infectious Disease"/>
            <person name="Wu L."/>
            <person name="Ma J."/>
        </authorList>
    </citation>
    <scope>NUCLEOTIDE SEQUENCE [LARGE SCALE GENOMIC DNA]</scope>
    <source>
        <strain evidence="2">KCTC 52141</strain>
    </source>
</reference>